<gene>
    <name evidence="1" type="ORF">HJG60_012106</name>
</gene>
<comment type="caution">
    <text evidence="1">The sequence shown here is derived from an EMBL/GenBank/DDBJ whole genome shotgun (WGS) entry which is preliminary data.</text>
</comment>
<evidence type="ECO:0000313" key="2">
    <source>
        <dbReference type="Proteomes" id="UP000664940"/>
    </source>
</evidence>
<dbReference type="EMBL" id="JABVXQ010000008">
    <property type="protein sequence ID" value="KAF6095139.1"/>
    <property type="molecule type" value="Genomic_DNA"/>
</dbReference>
<protein>
    <submittedName>
        <fullName evidence="1">Uncharacterized protein</fullName>
    </submittedName>
</protein>
<accession>A0A833ZJT5</accession>
<evidence type="ECO:0000313" key="1">
    <source>
        <dbReference type="EMBL" id="KAF6095139.1"/>
    </source>
</evidence>
<organism evidence="1 2">
    <name type="scientific">Phyllostomus discolor</name>
    <name type="common">pale spear-nosed bat</name>
    <dbReference type="NCBI Taxonomy" id="89673"/>
    <lineage>
        <taxon>Eukaryota</taxon>
        <taxon>Metazoa</taxon>
        <taxon>Chordata</taxon>
        <taxon>Craniata</taxon>
        <taxon>Vertebrata</taxon>
        <taxon>Euteleostomi</taxon>
        <taxon>Mammalia</taxon>
        <taxon>Eutheria</taxon>
        <taxon>Laurasiatheria</taxon>
        <taxon>Chiroptera</taxon>
        <taxon>Yangochiroptera</taxon>
        <taxon>Phyllostomidae</taxon>
        <taxon>Phyllostominae</taxon>
        <taxon>Phyllostomus</taxon>
    </lineage>
</organism>
<name>A0A833ZJT5_9CHIR</name>
<sequence>MGRQLLLEGNAQEKPNIRRFSFLNKNSSFGKKRIPLVGKKTSHFPDCVKGCSFSSTSFDVQSFKCTYTALRVSRAPGLVIPKRAGAVLVNTCRALKSRLSLRPPLPWRPSSTLTRAEGRRWLWPSQLQNLSLGACLPG</sequence>
<dbReference type="AlphaFoldDB" id="A0A833ZJT5"/>
<proteinExistence type="predicted"/>
<dbReference type="Proteomes" id="UP000664940">
    <property type="component" value="Unassembled WGS sequence"/>
</dbReference>
<reference evidence="1 2" key="1">
    <citation type="journal article" date="2020" name="Nature">
        <title>Six reference-quality genomes reveal evolution of bat adaptations.</title>
        <authorList>
            <person name="Jebb D."/>
            <person name="Huang Z."/>
            <person name="Pippel M."/>
            <person name="Hughes G.M."/>
            <person name="Lavrichenko K."/>
            <person name="Devanna P."/>
            <person name="Winkler S."/>
            <person name="Jermiin L.S."/>
            <person name="Skirmuntt E.C."/>
            <person name="Katzourakis A."/>
            <person name="Burkitt-Gray L."/>
            <person name="Ray D.A."/>
            <person name="Sullivan K.A.M."/>
            <person name="Roscito J.G."/>
            <person name="Kirilenko B.M."/>
            <person name="Davalos L.M."/>
            <person name="Corthals A.P."/>
            <person name="Power M.L."/>
            <person name="Jones G."/>
            <person name="Ransome R.D."/>
            <person name="Dechmann D.K.N."/>
            <person name="Locatelli A.G."/>
            <person name="Puechmaille S.J."/>
            <person name="Fedrigo O."/>
            <person name="Jarvis E.D."/>
            <person name="Hiller M."/>
            <person name="Vernes S.C."/>
            <person name="Myers E.W."/>
            <person name="Teeling E.C."/>
        </authorList>
    </citation>
    <scope>NUCLEOTIDE SEQUENCE [LARGE SCALE GENOMIC DNA]</scope>
    <source>
        <strain evidence="1">Bat1K_MPI-CBG_1</strain>
    </source>
</reference>